<feature type="chain" id="PRO_5045242677" description="SbsA Ig-like domain-containing protein" evidence="2">
    <location>
        <begin position="26"/>
        <end position="1289"/>
    </location>
</feature>
<dbReference type="RefSeq" id="WP_186893783.1">
    <property type="nucleotide sequence ID" value="NZ_WJBE01000004.1"/>
</dbReference>
<dbReference type="InterPro" id="IPR014755">
    <property type="entry name" value="Cu-Rt/internalin_Ig-like"/>
</dbReference>
<dbReference type="InterPro" id="IPR006637">
    <property type="entry name" value="ChW"/>
</dbReference>
<dbReference type="Proteomes" id="UP000622405">
    <property type="component" value="Unassembled WGS sequence"/>
</dbReference>
<organism evidence="3 4">
    <name type="scientific">Acetobacterium malicum</name>
    <dbReference type="NCBI Taxonomy" id="52692"/>
    <lineage>
        <taxon>Bacteria</taxon>
        <taxon>Bacillati</taxon>
        <taxon>Bacillota</taxon>
        <taxon>Clostridia</taxon>
        <taxon>Eubacteriales</taxon>
        <taxon>Eubacteriaceae</taxon>
        <taxon>Acetobacterium</taxon>
    </lineage>
</organism>
<comment type="caution">
    <text evidence="3">The sequence shown here is derived from an EMBL/GenBank/DDBJ whole genome shotgun (WGS) entry which is preliminary data.</text>
</comment>
<proteinExistence type="predicted"/>
<dbReference type="SMART" id="SM00728">
    <property type="entry name" value="ChW"/>
    <property type="match status" value="3"/>
</dbReference>
<keyword evidence="1 2" id="KW-0732">Signal</keyword>
<dbReference type="EMBL" id="WJBE01000004">
    <property type="protein sequence ID" value="MBC3899288.1"/>
    <property type="molecule type" value="Genomic_DNA"/>
</dbReference>
<evidence type="ECO:0000256" key="2">
    <source>
        <dbReference type="SAM" id="SignalP"/>
    </source>
</evidence>
<evidence type="ECO:0000313" key="3">
    <source>
        <dbReference type="EMBL" id="MBC3899288.1"/>
    </source>
</evidence>
<reference evidence="3 4" key="1">
    <citation type="journal article" date="2020" name="mSystems">
        <title>Defining Genomic and Predicted Metabolic Features of the Acetobacterium Genus.</title>
        <authorList>
            <person name="Ross D.E."/>
            <person name="Marshall C.W."/>
            <person name="Gulliver D."/>
            <person name="May H.D."/>
            <person name="Norman R.S."/>
        </authorList>
    </citation>
    <scope>NUCLEOTIDE SEQUENCE [LARGE SCALE GENOMIC DNA]</scope>
    <source>
        <strain evidence="3 4">DSM 4132</strain>
    </source>
</reference>
<accession>A0ABR6YVS3</accession>
<dbReference type="Pfam" id="PF07538">
    <property type="entry name" value="ChW"/>
    <property type="match status" value="3"/>
</dbReference>
<name>A0ABR6YVS3_9FIRM</name>
<gene>
    <name evidence="3" type="ORF">GH811_06640</name>
</gene>
<dbReference type="Gene3D" id="2.60.40.1220">
    <property type="match status" value="4"/>
</dbReference>
<sequence>MKKNVARILTAVLMLSVIFSSSVFAAEKQQSAWESFVGLFSGSATAAEDTQIDGITYRTHIQNDGWAQGWVSDGTTSGSEGRGLRLEGIEIKIDGDNLPDGLGVTYRTQIENDGWLDWETDGDTSGSVGKGLRLEAIEIKLTGDDAGDYSVGYKTHVQNYGWEKDWSYNGDTSGTVGEGLRLEGIQIEIFKNIPDLTEYEAALAAVTQADYTAASWTTYQAVVAANVVTEDNLVSEVEEATAAITAAQANLVKVLKVESVSAINGDQVTVKFNQDVTAMTLAKSNFTVTQAGDAAGKDRFTDSATATNTAVTGQVVNTGILQKSADTVTLTMDNQAYFTNGKTITVKTSGITDMADDTKTAVLNDVLAPSIVSAASTGSNSFRVVFNEPVFDGVKANDNYTTADFKANFVVNDGGVAITKVNKDAANPNAVIVTTSGNLVKDSKYTVKVNSGSTAILQDYVGYKVMAGAALEFTHTVATDLPTVSGEAKNESTVRLTFDRAVTVPWNANIEYRYAYNATGANKVLGNAATLANASGLVTAVTNSNNTQFDIKSFSAMTPGEGKLFIYYKAAADATKSNVITDAYGNVVPSGTEVTFTVTQDTSAPTATVVYKSATQLDVTYSKAVTGGTTAANYAVKDPKGNVVNISGVTEIDAATYKYRLTVTDMSEGGNFTVSIGSGIKDTSVYQTAFVPATFTVAVTDTKKPTVVGTIGQNATGDKLYVYYSEAMGTSATDVANYRLVGTGQYQMPAGTTITQSGSTVTINLPETLTSLKTTLGSAAVIGNLFVGAVTDVAGNQIATMQNVAISPYSANFTATASDAKLLSDTQISFKVDRPLKAVDATKINVNGGTGDKIATAASVVNGTDGKATVTVTFKAKQLASGTTTVTTRPAAIDTTINLAAGAFTDNNDLLSSGTTIANTSFADYAAPQIKSVETVGDTDGKLTQVKVTYTENIYPASVQQSDYVLDTHTIKAIATTGTGGALTSDIVAIDLNKSSSADTGVTPIVTQQGEIEDAIAYVAPQSARNILGAQTAITATDKAAPVVVQSKASNTAVTGASALLTTSGGSAATAASTLNSLFVTTNNVSITNGDVITIAGTLNGSAVTRDFTVTTATTATVQNLMTEIETAFGLSAGKVTLTAGALGITATDGKYIEGLTLTLQAAATNKTQFDTAFAAGKFTYVGQSILTYSENVRMLTTGAPFTSTASLTAAGVGTGAAGTLSGVDTLAVASGNTVRATYTALPTVVSDPTTTNRSTVVGKAAAIEDDLTGITNGLANTQAVGALIVNIY</sequence>
<evidence type="ECO:0000313" key="4">
    <source>
        <dbReference type="Proteomes" id="UP000622405"/>
    </source>
</evidence>
<evidence type="ECO:0008006" key="5">
    <source>
        <dbReference type="Google" id="ProtNLM"/>
    </source>
</evidence>
<feature type="signal peptide" evidence="2">
    <location>
        <begin position="1"/>
        <end position="25"/>
    </location>
</feature>
<evidence type="ECO:0000256" key="1">
    <source>
        <dbReference type="ARBA" id="ARBA00022729"/>
    </source>
</evidence>
<protein>
    <recommendedName>
        <fullName evidence="5">SbsA Ig-like domain-containing protein</fullName>
    </recommendedName>
</protein>
<keyword evidence="4" id="KW-1185">Reference proteome</keyword>